<keyword evidence="5 9" id="KW-1133">Transmembrane helix</keyword>
<dbReference type="Proteomes" id="UP001219525">
    <property type="component" value="Unassembled WGS sequence"/>
</dbReference>
<evidence type="ECO:0000313" key="12">
    <source>
        <dbReference type="Proteomes" id="UP001219525"/>
    </source>
</evidence>
<keyword evidence="12" id="KW-1185">Reference proteome</keyword>
<proteinExistence type="inferred from homology"/>
<dbReference type="AlphaFoldDB" id="A0AAD6VE74"/>
<reference evidence="11" key="1">
    <citation type="submission" date="2023-03" db="EMBL/GenBank/DDBJ databases">
        <title>Massive genome expansion in bonnet fungi (Mycena s.s.) driven by repeated elements and novel gene families across ecological guilds.</title>
        <authorList>
            <consortium name="Lawrence Berkeley National Laboratory"/>
            <person name="Harder C.B."/>
            <person name="Miyauchi S."/>
            <person name="Viragh M."/>
            <person name="Kuo A."/>
            <person name="Thoen E."/>
            <person name="Andreopoulos B."/>
            <person name="Lu D."/>
            <person name="Skrede I."/>
            <person name="Drula E."/>
            <person name="Henrissat B."/>
            <person name="Morin E."/>
            <person name="Kohler A."/>
            <person name="Barry K."/>
            <person name="LaButti K."/>
            <person name="Morin E."/>
            <person name="Salamov A."/>
            <person name="Lipzen A."/>
            <person name="Mereny Z."/>
            <person name="Hegedus B."/>
            <person name="Baldrian P."/>
            <person name="Stursova M."/>
            <person name="Weitz H."/>
            <person name="Taylor A."/>
            <person name="Grigoriev I.V."/>
            <person name="Nagy L.G."/>
            <person name="Martin F."/>
            <person name="Kauserud H."/>
        </authorList>
    </citation>
    <scope>NUCLEOTIDE SEQUENCE</scope>
    <source>
        <strain evidence="11">9144</strain>
    </source>
</reference>
<accession>A0AAD6VE74</accession>
<feature type="transmembrane region" description="Helical" evidence="9">
    <location>
        <begin position="99"/>
        <end position="119"/>
    </location>
</feature>
<feature type="transmembrane region" description="Helical" evidence="9">
    <location>
        <begin position="20"/>
        <end position="41"/>
    </location>
</feature>
<protein>
    <recommendedName>
        <fullName evidence="3">NADH-ubiquinone oxidoreductase chain 2</fullName>
    </recommendedName>
    <alternativeName>
        <fullName evidence="7">NADH dehydrogenase subunit 2</fullName>
    </alternativeName>
</protein>
<evidence type="ECO:0000259" key="10">
    <source>
        <dbReference type="Pfam" id="PF00361"/>
    </source>
</evidence>
<dbReference type="InterPro" id="IPR001750">
    <property type="entry name" value="ND/Mrp_TM"/>
</dbReference>
<sequence length="121" mass="13411">MIILFNLFGALLLISSFDLISLYLSIELQSFALYILATFYKESRIVTAAGLKYFLLGALSSCFILLGSAFIYAFSGLTKFDSIYCLISTFDPSVNHTQFILGIILIFIGFLFKIGAAPLHN</sequence>
<evidence type="ECO:0000313" key="11">
    <source>
        <dbReference type="EMBL" id="KAJ7210319.1"/>
    </source>
</evidence>
<evidence type="ECO:0000256" key="2">
    <source>
        <dbReference type="ARBA" id="ARBA00007012"/>
    </source>
</evidence>
<evidence type="ECO:0000256" key="7">
    <source>
        <dbReference type="ARBA" id="ARBA00031028"/>
    </source>
</evidence>
<dbReference type="GO" id="GO:0016020">
    <property type="term" value="C:membrane"/>
    <property type="evidence" value="ECO:0007669"/>
    <property type="project" value="UniProtKB-SubCell"/>
</dbReference>
<feature type="domain" description="NADH:quinone oxidoreductase/Mrp antiporter transmembrane" evidence="10">
    <location>
        <begin position="17"/>
        <end position="120"/>
    </location>
</feature>
<gene>
    <name evidence="11" type="ORF">GGX14DRAFT_450464</name>
</gene>
<evidence type="ECO:0000256" key="9">
    <source>
        <dbReference type="SAM" id="Phobius"/>
    </source>
</evidence>
<comment type="subcellular location">
    <subcellularLocation>
        <location evidence="1">Membrane</location>
        <topology evidence="1">Multi-pass membrane protein</topology>
    </subcellularLocation>
</comment>
<keyword evidence="4 9" id="KW-0812">Transmembrane</keyword>
<evidence type="ECO:0000256" key="4">
    <source>
        <dbReference type="ARBA" id="ARBA00022692"/>
    </source>
</evidence>
<comment type="caution">
    <text evidence="11">The sequence shown here is derived from an EMBL/GenBank/DDBJ whole genome shotgun (WGS) entry which is preliminary data.</text>
</comment>
<comment type="catalytic activity">
    <reaction evidence="8">
        <text>a ubiquinone + NADH + 5 H(+)(in) = a ubiquinol + NAD(+) + 4 H(+)(out)</text>
        <dbReference type="Rhea" id="RHEA:29091"/>
        <dbReference type="Rhea" id="RHEA-COMP:9565"/>
        <dbReference type="Rhea" id="RHEA-COMP:9566"/>
        <dbReference type="ChEBI" id="CHEBI:15378"/>
        <dbReference type="ChEBI" id="CHEBI:16389"/>
        <dbReference type="ChEBI" id="CHEBI:17976"/>
        <dbReference type="ChEBI" id="CHEBI:57540"/>
        <dbReference type="ChEBI" id="CHEBI:57945"/>
        <dbReference type="EC" id="7.1.1.2"/>
    </reaction>
</comment>
<feature type="transmembrane region" description="Helical" evidence="9">
    <location>
        <begin position="53"/>
        <end position="74"/>
    </location>
</feature>
<organism evidence="11 12">
    <name type="scientific">Mycena pura</name>
    <dbReference type="NCBI Taxonomy" id="153505"/>
    <lineage>
        <taxon>Eukaryota</taxon>
        <taxon>Fungi</taxon>
        <taxon>Dikarya</taxon>
        <taxon>Basidiomycota</taxon>
        <taxon>Agaricomycotina</taxon>
        <taxon>Agaricomycetes</taxon>
        <taxon>Agaricomycetidae</taxon>
        <taxon>Agaricales</taxon>
        <taxon>Marasmiineae</taxon>
        <taxon>Mycenaceae</taxon>
        <taxon>Mycena</taxon>
    </lineage>
</organism>
<dbReference type="GO" id="GO:0008137">
    <property type="term" value="F:NADH dehydrogenase (ubiquinone) activity"/>
    <property type="evidence" value="ECO:0007669"/>
    <property type="project" value="UniProtKB-EC"/>
</dbReference>
<evidence type="ECO:0000256" key="5">
    <source>
        <dbReference type="ARBA" id="ARBA00022989"/>
    </source>
</evidence>
<comment type="similarity">
    <text evidence="2">Belongs to the complex I subunit 2 family.</text>
</comment>
<dbReference type="EMBL" id="JARJCW010000028">
    <property type="protein sequence ID" value="KAJ7210319.1"/>
    <property type="molecule type" value="Genomic_DNA"/>
</dbReference>
<keyword evidence="6 9" id="KW-0472">Membrane</keyword>
<evidence type="ECO:0000256" key="6">
    <source>
        <dbReference type="ARBA" id="ARBA00023136"/>
    </source>
</evidence>
<evidence type="ECO:0000256" key="8">
    <source>
        <dbReference type="ARBA" id="ARBA00049551"/>
    </source>
</evidence>
<dbReference type="PANTHER" id="PTHR22773">
    <property type="entry name" value="NADH DEHYDROGENASE"/>
    <property type="match status" value="1"/>
</dbReference>
<name>A0AAD6VE74_9AGAR</name>
<dbReference type="Pfam" id="PF00361">
    <property type="entry name" value="Proton_antipo_M"/>
    <property type="match status" value="1"/>
</dbReference>
<evidence type="ECO:0000256" key="1">
    <source>
        <dbReference type="ARBA" id="ARBA00004141"/>
    </source>
</evidence>
<evidence type="ECO:0000256" key="3">
    <source>
        <dbReference type="ARBA" id="ARBA00021008"/>
    </source>
</evidence>